<evidence type="ECO:0000313" key="1">
    <source>
        <dbReference type="EMBL" id="ERN01424.1"/>
    </source>
</evidence>
<dbReference type="Gramene" id="ERN01424">
    <property type="protein sequence ID" value="ERN01424"/>
    <property type="gene ID" value="AMTR_s00002p00265660"/>
</dbReference>
<keyword evidence="2" id="KW-1185">Reference proteome</keyword>
<evidence type="ECO:0000313" key="2">
    <source>
        <dbReference type="Proteomes" id="UP000017836"/>
    </source>
</evidence>
<proteinExistence type="predicted"/>
<dbReference type="AlphaFoldDB" id="W1P196"/>
<sequence length="63" mass="7291">MELKLEGFELSQEEASIIVERIPGLKALVLGYGILEKEVLMLILKGHVALERPTASWWWMMRH</sequence>
<dbReference type="EMBL" id="KI394767">
    <property type="protein sequence ID" value="ERN01424.1"/>
    <property type="molecule type" value="Genomic_DNA"/>
</dbReference>
<dbReference type="Proteomes" id="UP000017836">
    <property type="component" value="Unassembled WGS sequence"/>
</dbReference>
<gene>
    <name evidence="1" type="ORF">AMTR_s00002p00265660</name>
</gene>
<protein>
    <recommendedName>
        <fullName evidence="3">FBD domain-containing protein</fullName>
    </recommendedName>
</protein>
<organism evidence="1 2">
    <name type="scientific">Amborella trichopoda</name>
    <dbReference type="NCBI Taxonomy" id="13333"/>
    <lineage>
        <taxon>Eukaryota</taxon>
        <taxon>Viridiplantae</taxon>
        <taxon>Streptophyta</taxon>
        <taxon>Embryophyta</taxon>
        <taxon>Tracheophyta</taxon>
        <taxon>Spermatophyta</taxon>
        <taxon>Magnoliopsida</taxon>
        <taxon>Amborellales</taxon>
        <taxon>Amborellaceae</taxon>
        <taxon>Amborella</taxon>
    </lineage>
</organism>
<dbReference type="HOGENOM" id="CLU_2888724_0_0_1"/>
<evidence type="ECO:0008006" key="3">
    <source>
        <dbReference type="Google" id="ProtNLM"/>
    </source>
</evidence>
<name>W1P196_AMBTC</name>
<accession>W1P196</accession>
<reference evidence="2" key="1">
    <citation type="journal article" date="2013" name="Science">
        <title>The Amborella genome and the evolution of flowering plants.</title>
        <authorList>
            <consortium name="Amborella Genome Project"/>
        </authorList>
    </citation>
    <scope>NUCLEOTIDE SEQUENCE [LARGE SCALE GENOMIC DNA]</scope>
</reference>